<evidence type="ECO:0000256" key="1">
    <source>
        <dbReference type="SAM" id="SignalP"/>
    </source>
</evidence>
<evidence type="ECO:0000313" key="3">
    <source>
        <dbReference type="Proteomes" id="UP000002743"/>
    </source>
</evidence>
<dbReference type="KEGG" id="mei:Msip34_2305"/>
<dbReference type="eggNOG" id="ENOG502Z9AA">
    <property type="taxonomic scope" value="Bacteria"/>
</dbReference>
<name>C6XA06_METGS</name>
<dbReference type="Proteomes" id="UP000002743">
    <property type="component" value="Chromosome"/>
</dbReference>
<reference evidence="2 3" key="2">
    <citation type="journal article" date="2011" name="J. Bacteriol.">
        <title>Genomes of three methylotrophs from a single niche uncover genetic and metabolic divergence of Methylophilaceae.</title>
        <authorList>
            <person name="Lapidus A."/>
            <person name="Clum A."/>
            <person name="Labutti K."/>
            <person name="Kaluzhnaya M.G."/>
            <person name="Lim S."/>
            <person name="Beck D.A."/>
            <person name="Glavina Del Rio T."/>
            <person name="Nolan M."/>
            <person name="Mavromatis K."/>
            <person name="Huntemann M."/>
            <person name="Lucas S."/>
            <person name="Lidstrom M.E."/>
            <person name="Ivanova N."/>
            <person name="Chistoserdova L."/>
        </authorList>
    </citation>
    <scope>NUCLEOTIDE SEQUENCE [LARGE SCALE GENOMIC DNA]</scope>
    <source>
        <strain evidence="2 3">SIP3-4</strain>
    </source>
</reference>
<dbReference type="STRING" id="582744.Msip34_2305"/>
<dbReference type="Pfam" id="PF11231">
    <property type="entry name" value="DUF3034"/>
    <property type="match status" value="1"/>
</dbReference>
<feature type="signal peptide" evidence="1">
    <location>
        <begin position="1"/>
        <end position="30"/>
    </location>
</feature>
<keyword evidence="3" id="KW-1185">Reference proteome</keyword>
<dbReference type="HOGENOM" id="CLU_070026_0_0_4"/>
<sequence length="294" mass="31994" precursor="true">MVREKMMARRWKKWGMCLLLSLAMAGQAQAGDRLLATGGVSQVEGSGGGGLVPWALISGYSTDQQVSATGFYTEARTRGGFDLNVVGVSVGIANRLELSLSQQHFGLGSTVHGETIRMNTAGIKLRLFGDAVYDQDRWWPQVAVGMHLKHNEDFDRIPAALGAKHASGADFYVAATKLYLDAVGGHNLLLGATLQATKANQFGLLGFGGDRHDDYRAQLGVSVAVMLTDRTLLGAEYRSKPNNLSVYREDDAKDIFLTWFAHRNFSITAAYLDLGRIADKDNQTGWYLSGQLGF</sequence>
<evidence type="ECO:0008006" key="4">
    <source>
        <dbReference type="Google" id="ProtNLM"/>
    </source>
</evidence>
<dbReference type="InterPro" id="IPR021393">
    <property type="entry name" value="DUF3034"/>
</dbReference>
<dbReference type="AlphaFoldDB" id="C6XA06"/>
<dbReference type="RefSeq" id="WP_015830848.1">
    <property type="nucleotide sequence ID" value="NC_012969.1"/>
</dbReference>
<protein>
    <recommendedName>
        <fullName evidence="4">DUF3034 family protein</fullName>
    </recommendedName>
</protein>
<keyword evidence="1" id="KW-0732">Signal</keyword>
<feature type="chain" id="PRO_5002973815" description="DUF3034 family protein" evidence="1">
    <location>
        <begin position="31"/>
        <end position="294"/>
    </location>
</feature>
<proteinExistence type="predicted"/>
<dbReference type="EMBL" id="CP001674">
    <property type="protein sequence ID" value="ACT51547.1"/>
    <property type="molecule type" value="Genomic_DNA"/>
</dbReference>
<dbReference type="OrthoDB" id="9126735at2"/>
<gene>
    <name evidence="2" type="ordered locus">Msip34_2305</name>
</gene>
<evidence type="ECO:0000313" key="2">
    <source>
        <dbReference type="EMBL" id="ACT51547.1"/>
    </source>
</evidence>
<reference evidence="3" key="1">
    <citation type="submission" date="2009-07" db="EMBL/GenBank/DDBJ databases">
        <title>Complete sequence of chromosome of Methylovorus sp. SIP3-4.</title>
        <authorList>
            <person name="Lucas S."/>
            <person name="Copeland A."/>
            <person name="Lapidus A."/>
            <person name="Glavina del Rio T."/>
            <person name="Tice H."/>
            <person name="Bruce D."/>
            <person name="Goodwin L."/>
            <person name="Pitluck S."/>
            <person name="Clum A."/>
            <person name="Larimer F."/>
            <person name="Land M."/>
            <person name="Hauser L."/>
            <person name="Kyrpides N."/>
            <person name="Mikhailova N."/>
            <person name="Kayluzhnaya M."/>
            <person name="Chistoserdova L."/>
        </authorList>
    </citation>
    <scope>NUCLEOTIDE SEQUENCE [LARGE SCALE GENOMIC DNA]</scope>
    <source>
        <strain evidence="3">SIP3-4</strain>
    </source>
</reference>
<organism evidence="2 3">
    <name type="scientific">Methylovorus glucosotrophus (strain SIP3-4)</name>
    <dbReference type="NCBI Taxonomy" id="582744"/>
    <lineage>
        <taxon>Bacteria</taxon>
        <taxon>Pseudomonadati</taxon>
        <taxon>Pseudomonadota</taxon>
        <taxon>Betaproteobacteria</taxon>
        <taxon>Nitrosomonadales</taxon>
        <taxon>Methylophilaceae</taxon>
        <taxon>Methylovorus</taxon>
    </lineage>
</organism>
<accession>C6XA06</accession>